<reference evidence="1 2" key="1">
    <citation type="submission" date="2021-08" db="EMBL/GenBank/DDBJ databases">
        <authorList>
            <person name="Ping M."/>
        </authorList>
    </citation>
    <scope>NUCLEOTIDE SEQUENCE [LARGE SCALE GENOMIC DNA]</scope>
    <source>
        <strain evidence="1 2">MG28</strain>
    </source>
</reference>
<dbReference type="EMBL" id="CP080647">
    <property type="protein sequence ID" value="QYX80302.1"/>
    <property type="molecule type" value="Genomic_DNA"/>
</dbReference>
<accession>A0ABX8XWX9</accession>
<organism evidence="1 2">
    <name type="scientific">Streptomyces akebiae</name>
    <dbReference type="NCBI Taxonomy" id="2865673"/>
    <lineage>
        <taxon>Bacteria</taxon>
        <taxon>Bacillati</taxon>
        <taxon>Actinomycetota</taxon>
        <taxon>Actinomycetes</taxon>
        <taxon>Kitasatosporales</taxon>
        <taxon>Streptomycetaceae</taxon>
        <taxon>Streptomyces</taxon>
    </lineage>
</organism>
<evidence type="ECO:0000313" key="1">
    <source>
        <dbReference type="EMBL" id="QYX80302.1"/>
    </source>
</evidence>
<proteinExistence type="predicted"/>
<name>A0ABX8XWX9_9ACTN</name>
<evidence type="ECO:0000313" key="2">
    <source>
        <dbReference type="Proteomes" id="UP000827138"/>
    </source>
</evidence>
<dbReference type="Proteomes" id="UP000827138">
    <property type="component" value="Chromosome"/>
</dbReference>
<dbReference type="RefSeq" id="WP_157873168.1">
    <property type="nucleotide sequence ID" value="NZ_CP080647.1"/>
</dbReference>
<gene>
    <name evidence="1" type="ORF">K1J60_30595</name>
</gene>
<protein>
    <submittedName>
        <fullName evidence="1">Uncharacterized protein</fullName>
    </submittedName>
</protein>
<sequence length="54" mass="5960">MADVWILRQGEKVRKGERTARLIRADAITCVTTTIGTQVVVTDMVSRETVVVAD</sequence>
<keyword evidence="2" id="KW-1185">Reference proteome</keyword>